<dbReference type="GO" id="GO:0003729">
    <property type="term" value="F:mRNA binding"/>
    <property type="evidence" value="ECO:0007669"/>
    <property type="project" value="TreeGrafter"/>
</dbReference>
<dbReference type="OrthoDB" id="10027144at2759"/>
<feature type="domain" description="K Homology" evidence="4">
    <location>
        <begin position="59"/>
        <end position="153"/>
    </location>
</feature>
<feature type="domain" description="K Homology" evidence="4">
    <location>
        <begin position="1"/>
        <end position="55"/>
    </location>
</feature>
<keyword evidence="1" id="KW-0677">Repeat</keyword>
<dbReference type="InterPro" id="IPR004087">
    <property type="entry name" value="KH_dom"/>
</dbReference>
<dbReference type="SMART" id="SM00322">
    <property type="entry name" value="KH"/>
    <property type="match status" value="5"/>
</dbReference>
<gene>
    <name evidence="5" type="ORF">OSB1V03_LOCUS15837</name>
</gene>
<dbReference type="Proteomes" id="UP000759131">
    <property type="component" value="Unassembled WGS sequence"/>
</dbReference>
<feature type="region of interest" description="Disordered" evidence="3">
    <location>
        <begin position="390"/>
        <end position="468"/>
    </location>
</feature>
<evidence type="ECO:0000259" key="4">
    <source>
        <dbReference type="SMART" id="SM00322"/>
    </source>
</evidence>
<dbReference type="Gene3D" id="3.30.1370.10">
    <property type="entry name" value="K Homology domain, type 1"/>
    <property type="match status" value="5"/>
</dbReference>
<dbReference type="EMBL" id="CAJPIZ010016899">
    <property type="protein sequence ID" value="CAG2115876.1"/>
    <property type="molecule type" value="Genomic_DNA"/>
</dbReference>
<dbReference type="SUPFAM" id="SSF54791">
    <property type="entry name" value="Eukaryotic type KH-domain (KH-domain type I)"/>
    <property type="match status" value="5"/>
</dbReference>
<evidence type="ECO:0000313" key="6">
    <source>
        <dbReference type="Proteomes" id="UP000759131"/>
    </source>
</evidence>
<evidence type="ECO:0000256" key="2">
    <source>
        <dbReference type="PROSITE-ProRule" id="PRU00117"/>
    </source>
</evidence>
<feature type="domain" description="K Homology" evidence="4">
    <location>
        <begin position="232"/>
        <end position="308"/>
    </location>
</feature>
<name>A0A7R9Q7I5_9ACAR</name>
<feature type="compositionally biased region" description="Polar residues" evidence="3">
    <location>
        <begin position="419"/>
        <end position="430"/>
    </location>
</feature>
<accession>A0A7R9Q7I5</accession>
<feature type="domain" description="K Homology" evidence="4">
    <location>
        <begin position="312"/>
        <end position="381"/>
    </location>
</feature>
<dbReference type="InterPro" id="IPR036612">
    <property type="entry name" value="KH_dom_type_1_sf"/>
</dbReference>
<protein>
    <recommendedName>
        <fullName evidence="4">K Homology domain-containing protein</fullName>
    </recommendedName>
</protein>
<dbReference type="GO" id="GO:0010468">
    <property type="term" value="P:regulation of gene expression"/>
    <property type="evidence" value="ECO:0007669"/>
    <property type="project" value="UniProtKB-ARBA"/>
</dbReference>
<dbReference type="Pfam" id="PF00013">
    <property type="entry name" value="KH_1"/>
    <property type="match status" value="5"/>
</dbReference>
<reference evidence="5" key="1">
    <citation type="submission" date="2020-11" db="EMBL/GenBank/DDBJ databases">
        <authorList>
            <person name="Tran Van P."/>
        </authorList>
    </citation>
    <scope>NUCLEOTIDE SEQUENCE</scope>
</reference>
<dbReference type="CDD" id="cd22417">
    <property type="entry name" value="KH-I_Vigilin_rpt14"/>
    <property type="match status" value="1"/>
</dbReference>
<sequence length="468" mass="51946">FVARRGAILKQIGDEFGGVTISFPRSAQRDSDRVVLKGAKECIESAKQRITEIIEDLDSQITIECVIPAKYHRTLMGTRGTRVQAITQEHDVRIKFPERGTNGVTGDEDVANGDINGSTDSLEKSQKKSDIIIITGRAEKCESAQNALLALIPITIEVEVPFDLHRFIIGQKGREVRELMQNHDVSISVPPPNASSDLISVTGSKENVVKAKKAIEERVLKIESDKQEKEAKSFTASIRVNPIYHPKIIGKRGAIITKIRNKYKVQIQFPELRGRDSQLDEDKQDVITIIGLESDVNSAKEEILEIVSGLEDLVHEEINIDSRVHPRLIGGKGKNIRKVMDQYNVDIRFPRSEGQNPNLVVISGLPENVDECKDHLLNLAEEYLDDVTEYTPPSRQHHSERPSREGSGFVVKGGPWEQRGQQAVPDTTDAQEFPSFVNDMVGPAPTPFAAPADDGSHSTPWGPKSSRH</sequence>
<dbReference type="PROSITE" id="PS50084">
    <property type="entry name" value="KH_TYPE_1"/>
    <property type="match status" value="5"/>
</dbReference>
<dbReference type="InterPro" id="IPR004088">
    <property type="entry name" value="KH_dom_type_1"/>
</dbReference>
<proteinExistence type="predicted"/>
<dbReference type="PANTHER" id="PTHR10627:SF31">
    <property type="entry name" value="DODECA-SATELLITE-BINDING PROTEIN 1, ISOFORM A"/>
    <property type="match status" value="1"/>
</dbReference>
<dbReference type="EMBL" id="OC871474">
    <property type="protein sequence ID" value="CAD7635446.1"/>
    <property type="molecule type" value="Genomic_DNA"/>
</dbReference>
<dbReference type="PANTHER" id="PTHR10627">
    <property type="entry name" value="SCP160"/>
    <property type="match status" value="1"/>
</dbReference>
<feature type="non-terminal residue" evidence="5">
    <location>
        <position position="468"/>
    </location>
</feature>
<evidence type="ECO:0000313" key="5">
    <source>
        <dbReference type="EMBL" id="CAD7635446.1"/>
    </source>
</evidence>
<dbReference type="CDD" id="cd22418">
    <property type="entry name" value="KH-I_Vigilin_rpt15"/>
    <property type="match status" value="1"/>
</dbReference>
<keyword evidence="2" id="KW-0694">RNA-binding</keyword>
<evidence type="ECO:0000256" key="1">
    <source>
        <dbReference type="ARBA" id="ARBA00022737"/>
    </source>
</evidence>
<feature type="region of interest" description="Disordered" evidence="3">
    <location>
        <begin position="98"/>
        <end position="122"/>
    </location>
</feature>
<dbReference type="CDD" id="cd22416">
    <property type="entry name" value="KH-I_Vigilin_rpt13"/>
    <property type="match status" value="1"/>
</dbReference>
<evidence type="ECO:0000256" key="3">
    <source>
        <dbReference type="SAM" id="MobiDB-lite"/>
    </source>
</evidence>
<keyword evidence="6" id="KW-1185">Reference proteome</keyword>
<feature type="domain" description="K Homology" evidence="4">
    <location>
        <begin position="154"/>
        <end position="220"/>
    </location>
</feature>
<dbReference type="CDD" id="cd22415">
    <property type="entry name" value="KH-I_Vigilin_rpt12"/>
    <property type="match status" value="1"/>
</dbReference>
<dbReference type="AlphaFoldDB" id="A0A7R9Q7I5"/>
<organism evidence="5">
    <name type="scientific">Medioppia subpectinata</name>
    <dbReference type="NCBI Taxonomy" id="1979941"/>
    <lineage>
        <taxon>Eukaryota</taxon>
        <taxon>Metazoa</taxon>
        <taxon>Ecdysozoa</taxon>
        <taxon>Arthropoda</taxon>
        <taxon>Chelicerata</taxon>
        <taxon>Arachnida</taxon>
        <taxon>Acari</taxon>
        <taxon>Acariformes</taxon>
        <taxon>Sarcoptiformes</taxon>
        <taxon>Oribatida</taxon>
        <taxon>Brachypylina</taxon>
        <taxon>Oppioidea</taxon>
        <taxon>Oppiidae</taxon>
        <taxon>Medioppia</taxon>
    </lineage>
</organism>